<reference evidence="1" key="2">
    <citation type="journal article" date="2014" name="ISME J.">
        <title>Microbial stratification in low pH oxic and suboxic macroscopic growths along an acid mine drainage.</title>
        <authorList>
            <person name="Mendez-Garcia C."/>
            <person name="Mesa V."/>
            <person name="Sprenger R.R."/>
            <person name="Richter M."/>
            <person name="Diez M.S."/>
            <person name="Solano J."/>
            <person name="Bargiela R."/>
            <person name="Golyshina O.V."/>
            <person name="Manteca A."/>
            <person name="Ramos J.L."/>
            <person name="Gallego J.R."/>
            <person name="Llorente I."/>
            <person name="Martins Dos Santos V.A."/>
            <person name="Jensen O.N."/>
            <person name="Pelaez A.I."/>
            <person name="Sanchez J."/>
            <person name="Ferrer M."/>
        </authorList>
    </citation>
    <scope>NUCLEOTIDE SEQUENCE</scope>
</reference>
<accession>T0YN20</accession>
<comment type="caution">
    <text evidence="1">The sequence shown here is derived from an EMBL/GenBank/DDBJ whole genome shotgun (WGS) entry which is preliminary data.</text>
</comment>
<reference evidence="1" key="1">
    <citation type="submission" date="2013-08" db="EMBL/GenBank/DDBJ databases">
        <authorList>
            <person name="Mendez C."/>
            <person name="Richter M."/>
            <person name="Ferrer M."/>
            <person name="Sanchez J."/>
        </authorList>
    </citation>
    <scope>NUCLEOTIDE SEQUENCE</scope>
</reference>
<organism evidence="1">
    <name type="scientific">mine drainage metagenome</name>
    <dbReference type="NCBI Taxonomy" id="410659"/>
    <lineage>
        <taxon>unclassified sequences</taxon>
        <taxon>metagenomes</taxon>
        <taxon>ecological metagenomes</taxon>
    </lineage>
</organism>
<evidence type="ECO:0000313" key="1">
    <source>
        <dbReference type="EMBL" id="EQD33312.1"/>
    </source>
</evidence>
<proteinExistence type="predicted"/>
<protein>
    <submittedName>
        <fullName evidence="1">Uncharacterized protein</fullName>
    </submittedName>
</protein>
<name>T0YN20_9ZZZZ</name>
<sequence>MAMQRAEEVAAGAGSIFGVTASIATGEEMLAFVEPEYSIPPATISELLKKG</sequence>
<gene>
    <name evidence="1" type="ORF">B2A_13219</name>
</gene>
<dbReference type="EMBL" id="AUZZ01009563">
    <property type="protein sequence ID" value="EQD33312.1"/>
    <property type="molecule type" value="Genomic_DNA"/>
</dbReference>
<dbReference type="AlphaFoldDB" id="T0YN20"/>